<protein>
    <submittedName>
        <fullName evidence="1">Uncharacterized protein</fullName>
    </submittedName>
</protein>
<accession>A0AAD8MID7</accession>
<proteinExistence type="predicted"/>
<sequence length="185" mass="21106">MVLMRIHPSTGLHQFFRIPEPDQAFVVNWKDSVAALVHSKDRLVIDFYLMAEDVDKWTKLYSMGVAAHDDLIVSIPQCMATGEIVMHSYRSLVLGDFNTSLINFETGSVTVSTEIEESSPIWHRSYSHVESLISSKGMVNMEIEQVGESGEKNHVFKNSSGWLPKDFESVLIEYWTDYEKILNQC</sequence>
<dbReference type="EMBL" id="JAUIZM010000007">
    <property type="protein sequence ID" value="KAK1377100.1"/>
    <property type="molecule type" value="Genomic_DNA"/>
</dbReference>
<name>A0AAD8MID7_9APIA</name>
<evidence type="ECO:0000313" key="2">
    <source>
        <dbReference type="Proteomes" id="UP001237642"/>
    </source>
</evidence>
<dbReference type="Proteomes" id="UP001237642">
    <property type="component" value="Unassembled WGS sequence"/>
</dbReference>
<reference evidence="1" key="2">
    <citation type="submission" date="2023-05" db="EMBL/GenBank/DDBJ databases">
        <authorList>
            <person name="Schelkunov M.I."/>
        </authorList>
    </citation>
    <scope>NUCLEOTIDE SEQUENCE</scope>
    <source>
        <strain evidence="1">Hsosn_3</strain>
        <tissue evidence="1">Leaf</tissue>
    </source>
</reference>
<comment type="caution">
    <text evidence="1">The sequence shown here is derived from an EMBL/GenBank/DDBJ whole genome shotgun (WGS) entry which is preliminary data.</text>
</comment>
<dbReference type="AlphaFoldDB" id="A0AAD8MID7"/>
<evidence type="ECO:0000313" key="1">
    <source>
        <dbReference type="EMBL" id="KAK1377100.1"/>
    </source>
</evidence>
<organism evidence="1 2">
    <name type="scientific">Heracleum sosnowskyi</name>
    <dbReference type="NCBI Taxonomy" id="360622"/>
    <lineage>
        <taxon>Eukaryota</taxon>
        <taxon>Viridiplantae</taxon>
        <taxon>Streptophyta</taxon>
        <taxon>Embryophyta</taxon>
        <taxon>Tracheophyta</taxon>
        <taxon>Spermatophyta</taxon>
        <taxon>Magnoliopsida</taxon>
        <taxon>eudicotyledons</taxon>
        <taxon>Gunneridae</taxon>
        <taxon>Pentapetalae</taxon>
        <taxon>asterids</taxon>
        <taxon>campanulids</taxon>
        <taxon>Apiales</taxon>
        <taxon>Apiaceae</taxon>
        <taxon>Apioideae</taxon>
        <taxon>apioid superclade</taxon>
        <taxon>Tordylieae</taxon>
        <taxon>Tordyliinae</taxon>
        <taxon>Heracleum</taxon>
    </lineage>
</organism>
<gene>
    <name evidence="1" type="ORF">POM88_033293</name>
</gene>
<keyword evidence="2" id="KW-1185">Reference proteome</keyword>
<reference evidence="1" key="1">
    <citation type="submission" date="2023-02" db="EMBL/GenBank/DDBJ databases">
        <title>Genome of toxic invasive species Heracleum sosnowskyi carries increased number of genes despite the absence of recent whole-genome duplications.</title>
        <authorList>
            <person name="Schelkunov M."/>
            <person name="Shtratnikova V."/>
            <person name="Makarenko M."/>
            <person name="Klepikova A."/>
            <person name="Omelchenko D."/>
            <person name="Novikova G."/>
            <person name="Obukhova E."/>
            <person name="Bogdanov V."/>
            <person name="Penin A."/>
            <person name="Logacheva M."/>
        </authorList>
    </citation>
    <scope>NUCLEOTIDE SEQUENCE</scope>
    <source>
        <strain evidence="1">Hsosn_3</strain>
        <tissue evidence="1">Leaf</tissue>
    </source>
</reference>